<accession>A0A1W2G7D1</accession>
<keyword evidence="2" id="KW-1185">Reference proteome</keyword>
<dbReference type="STRING" id="692418.SAMN04488029_0937"/>
<dbReference type="RefSeq" id="WP_139793741.1">
    <property type="nucleotide sequence ID" value="NZ_FWYF01000001.1"/>
</dbReference>
<sequence>MKHSIINKLDLVAPTYSTKQLNRSKKIISKMELFKRKLLRGFELSLFQKRGNGTKTVMEKTGRLNDLSGVYVVSSSTGKLLILGSAKKVLADIQRLTRAKRVKDKEVLKKVANYYGFTNYKMGEKLLLAMTVNWLEVTDETFKLMLKRAMIPHVKFVL</sequence>
<gene>
    <name evidence="1" type="ORF">SAMN04488029_0937</name>
</gene>
<proteinExistence type="predicted"/>
<name>A0A1W2G7D1_REIFA</name>
<dbReference type="Proteomes" id="UP000192472">
    <property type="component" value="Unassembled WGS sequence"/>
</dbReference>
<evidence type="ECO:0000313" key="2">
    <source>
        <dbReference type="Proteomes" id="UP000192472"/>
    </source>
</evidence>
<protein>
    <submittedName>
        <fullName evidence="1">Uncharacterized protein</fullName>
    </submittedName>
</protein>
<evidence type="ECO:0000313" key="1">
    <source>
        <dbReference type="EMBL" id="SMD32589.1"/>
    </source>
</evidence>
<reference evidence="1 2" key="1">
    <citation type="submission" date="2017-04" db="EMBL/GenBank/DDBJ databases">
        <authorList>
            <person name="Afonso C.L."/>
            <person name="Miller P.J."/>
            <person name="Scott M.A."/>
            <person name="Spackman E."/>
            <person name="Goraichik I."/>
            <person name="Dimitrov K.M."/>
            <person name="Suarez D.L."/>
            <person name="Swayne D.E."/>
        </authorList>
    </citation>
    <scope>NUCLEOTIDE SEQUENCE [LARGE SCALE GENOMIC DNA]</scope>
    <source>
        <strain evidence="1 2">DSM 26133</strain>
    </source>
</reference>
<organism evidence="1 2">
    <name type="scientific">Reichenbachiella faecimaris</name>
    <dbReference type="NCBI Taxonomy" id="692418"/>
    <lineage>
        <taxon>Bacteria</taxon>
        <taxon>Pseudomonadati</taxon>
        <taxon>Bacteroidota</taxon>
        <taxon>Cytophagia</taxon>
        <taxon>Cytophagales</taxon>
        <taxon>Reichenbachiellaceae</taxon>
        <taxon>Reichenbachiella</taxon>
    </lineage>
</organism>
<dbReference type="AlphaFoldDB" id="A0A1W2G7D1"/>
<dbReference type="EMBL" id="FWYF01000001">
    <property type="protein sequence ID" value="SMD32589.1"/>
    <property type="molecule type" value="Genomic_DNA"/>
</dbReference>
<dbReference type="OrthoDB" id="979522at2"/>